<name>A0ABP1RCM2_9HEXA</name>
<feature type="chain" id="PRO_5045784774" description="Sulfhydryl oxidase" evidence="11">
    <location>
        <begin position="33"/>
        <end position="648"/>
    </location>
</feature>
<dbReference type="EMBL" id="CAXLJM020000070">
    <property type="protein sequence ID" value="CAL8126047.1"/>
    <property type="molecule type" value="Genomic_DNA"/>
</dbReference>
<comment type="caution">
    <text evidence="14">The sequence shown here is derived from an EMBL/GenBank/DDBJ whole genome shotgun (WGS) entry which is preliminary data.</text>
</comment>
<dbReference type="InterPro" id="IPR042568">
    <property type="entry name" value="QSOX_FAD-bd_sf"/>
</dbReference>
<dbReference type="Gene3D" id="1.20.120.1960">
    <property type="entry name" value="QSOX sulfhydryl oxidase domain"/>
    <property type="match status" value="1"/>
</dbReference>
<dbReference type="InterPro" id="IPR036249">
    <property type="entry name" value="Thioredoxin-like_sf"/>
</dbReference>
<gene>
    <name evidence="14" type="ORF">ODALV1_LOCUS21240</name>
</gene>
<keyword evidence="6 10" id="KW-0560">Oxidoreductase</keyword>
<dbReference type="CDD" id="cd02992">
    <property type="entry name" value="PDI_a_QSOX"/>
    <property type="match status" value="1"/>
</dbReference>
<keyword evidence="3 10" id="KW-0285">Flavoprotein</keyword>
<keyword evidence="15" id="KW-1185">Reference proteome</keyword>
<feature type="transmembrane region" description="Helical" evidence="10">
    <location>
        <begin position="602"/>
        <end position="621"/>
    </location>
</feature>
<dbReference type="PROSITE" id="PS51352">
    <property type="entry name" value="THIOREDOXIN_2"/>
    <property type="match status" value="1"/>
</dbReference>
<evidence type="ECO:0000256" key="1">
    <source>
        <dbReference type="ARBA" id="ARBA00001974"/>
    </source>
</evidence>
<dbReference type="Gene3D" id="1.20.120.310">
    <property type="entry name" value="ERV/ALR sulfhydryl oxidase domain"/>
    <property type="match status" value="1"/>
</dbReference>
<evidence type="ECO:0000256" key="2">
    <source>
        <dbReference type="ARBA" id="ARBA00006041"/>
    </source>
</evidence>
<keyword evidence="10" id="KW-0812">Transmembrane</keyword>
<keyword evidence="4 11" id="KW-0732">Signal</keyword>
<keyword evidence="8" id="KW-0325">Glycoprotein</keyword>
<comment type="catalytic activity">
    <reaction evidence="9 10">
        <text>2 R'C(R)SH + O2 = R'C(R)S-S(R)CR' + H2O2</text>
        <dbReference type="Rhea" id="RHEA:17357"/>
        <dbReference type="ChEBI" id="CHEBI:15379"/>
        <dbReference type="ChEBI" id="CHEBI:16240"/>
        <dbReference type="ChEBI" id="CHEBI:16520"/>
        <dbReference type="ChEBI" id="CHEBI:17412"/>
        <dbReference type="EC" id="1.8.3.2"/>
    </reaction>
</comment>
<organism evidence="14 15">
    <name type="scientific">Orchesella dallaii</name>
    <dbReference type="NCBI Taxonomy" id="48710"/>
    <lineage>
        <taxon>Eukaryota</taxon>
        <taxon>Metazoa</taxon>
        <taxon>Ecdysozoa</taxon>
        <taxon>Arthropoda</taxon>
        <taxon>Hexapoda</taxon>
        <taxon>Collembola</taxon>
        <taxon>Entomobryomorpha</taxon>
        <taxon>Entomobryoidea</taxon>
        <taxon>Orchesellidae</taxon>
        <taxon>Orchesellinae</taxon>
        <taxon>Orchesella</taxon>
    </lineage>
</organism>
<dbReference type="SUPFAM" id="SSF69000">
    <property type="entry name" value="FAD-dependent thiol oxidase"/>
    <property type="match status" value="1"/>
</dbReference>
<dbReference type="InterPro" id="IPR017905">
    <property type="entry name" value="ERV/ALR_sulphydryl_oxidase"/>
</dbReference>
<dbReference type="InterPro" id="IPR040986">
    <property type="entry name" value="QSOX_FAD-bd_dom"/>
</dbReference>
<keyword evidence="7" id="KW-1015">Disulfide bond</keyword>
<dbReference type="EC" id="1.8.3.2" evidence="10"/>
<dbReference type="Pfam" id="PF04777">
    <property type="entry name" value="Evr1_Alr"/>
    <property type="match status" value="1"/>
</dbReference>
<evidence type="ECO:0000313" key="15">
    <source>
        <dbReference type="Proteomes" id="UP001642540"/>
    </source>
</evidence>
<dbReference type="InterPro" id="IPR036774">
    <property type="entry name" value="ERV/ALR_sulphydryl_oxid_sf"/>
</dbReference>
<dbReference type="InterPro" id="IPR013766">
    <property type="entry name" value="Thioredoxin_domain"/>
</dbReference>
<evidence type="ECO:0000259" key="13">
    <source>
        <dbReference type="PROSITE" id="PS51352"/>
    </source>
</evidence>
<accession>A0ABP1RCM2</accession>
<dbReference type="PANTHER" id="PTHR22897">
    <property type="entry name" value="QUIESCIN Q6-RELATED SULFHYDRYL OXIDASE"/>
    <property type="match status" value="1"/>
</dbReference>
<keyword evidence="10" id="KW-1133">Transmembrane helix</keyword>
<comment type="similarity">
    <text evidence="2">Belongs to the quiescin-sulfhydryl oxidase (QSOX) family.</text>
</comment>
<dbReference type="Pfam" id="PF00085">
    <property type="entry name" value="Thioredoxin"/>
    <property type="match status" value="1"/>
</dbReference>
<evidence type="ECO:0000256" key="6">
    <source>
        <dbReference type="ARBA" id="ARBA00023002"/>
    </source>
</evidence>
<dbReference type="SUPFAM" id="SSF52833">
    <property type="entry name" value="Thioredoxin-like"/>
    <property type="match status" value="1"/>
</dbReference>
<feature type="domain" description="Thioredoxin" evidence="13">
    <location>
        <begin position="31"/>
        <end position="173"/>
    </location>
</feature>
<proteinExistence type="inferred from homology"/>
<keyword evidence="5 10" id="KW-0274">FAD</keyword>
<evidence type="ECO:0000256" key="11">
    <source>
        <dbReference type="SAM" id="SignalP"/>
    </source>
</evidence>
<dbReference type="Gene3D" id="3.40.30.10">
    <property type="entry name" value="Glutaredoxin"/>
    <property type="match status" value="2"/>
</dbReference>
<protein>
    <recommendedName>
        <fullName evidence="10">Sulfhydryl oxidase</fullName>
        <ecNumber evidence="10">1.8.3.2</ecNumber>
    </recommendedName>
</protein>
<sequence length="648" mass="73606">MAFTFTIKKLSCTKSTLVVCAILLNVIHVTEQGGIFGAPQSLYEPTDHVAVLNATNIKSTIFGTKNAWIVEFYSSWCGHCIHFAPVFKQLAAEVESWSSVAKLGVIDCADEGNIPACREFEIMGYPSIVFFPPSSKEMKIGEDGKEELNRGGRFPRSDKVSQLKYDLVEMVSPYFPSVLGEISETVDSFSDLWSLVKSSATAGIPEPSLLILLYERDKSFIGKELALQLSNYPQVRVVRFQKRNALYDKLGLKNEWPAAGYVKTDMESGIISIPRNQDIVSYLQSTALKMMKIEPPKSPQPAQLEAQHLQVEEESKQENNLEEPNVKASEDVVSIEDLIHAVRNSLRNEVGVFKVISGPKLKALQDYVHVLGQLLPADRRELIVFLMKLDQWLKTQTDEIKINDYLDKLTELEAENHPWDIELNTWANCRGTIVGRRGYTCGVWRLFHTVIMLATQKSQEIFVLPVMHGYIKEFFGCTECVEHFTKMVADDGALMITTVRGQALWLWRAHNKVNLRTKGSESEDPGYPKGLYPNDKQCPTCYTGDGSFDEDKVFEYLLNIYSSPIRTMRNHQTEKSKREADTQFRSHQAPHRQSRFFSGTDYWIFCIVYLSVAALLIFGYLHFKLGSRRRIDPLAICRKFLQTSRSIV</sequence>
<feature type="signal peptide" evidence="11">
    <location>
        <begin position="1"/>
        <end position="32"/>
    </location>
</feature>
<comment type="cofactor">
    <cofactor evidence="1 10">
        <name>FAD</name>
        <dbReference type="ChEBI" id="CHEBI:57692"/>
    </cofactor>
</comment>
<evidence type="ECO:0000256" key="3">
    <source>
        <dbReference type="ARBA" id="ARBA00022630"/>
    </source>
</evidence>
<evidence type="ECO:0000256" key="10">
    <source>
        <dbReference type="RuleBase" id="RU371123"/>
    </source>
</evidence>
<dbReference type="PANTHER" id="PTHR22897:SF8">
    <property type="entry name" value="SULFHYDRYL OXIDASE"/>
    <property type="match status" value="1"/>
</dbReference>
<evidence type="ECO:0000256" key="7">
    <source>
        <dbReference type="ARBA" id="ARBA00023157"/>
    </source>
</evidence>
<reference evidence="14 15" key="1">
    <citation type="submission" date="2024-08" db="EMBL/GenBank/DDBJ databases">
        <authorList>
            <person name="Cucini C."/>
            <person name="Frati F."/>
        </authorList>
    </citation>
    <scope>NUCLEOTIDE SEQUENCE [LARGE SCALE GENOMIC DNA]</scope>
</reference>
<dbReference type="Pfam" id="PF18371">
    <property type="entry name" value="FAD_SOX"/>
    <property type="match status" value="1"/>
</dbReference>
<evidence type="ECO:0000256" key="4">
    <source>
        <dbReference type="ARBA" id="ARBA00022729"/>
    </source>
</evidence>
<evidence type="ECO:0000256" key="9">
    <source>
        <dbReference type="ARBA" id="ARBA00048864"/>
    </source>
</evidence>
<dbReference type="Proteomes" id="UP001642540">
    <property type="component" value="Unassembled WGS sequence"/>
</dbReference>
<evidence type="ECO:0000259" key="12">
    <source>
        <dbReference type="PROSITE" id="PS51324"/>
    </source>
</evidence>
<dbReference type="InterPro" id="IPR039798">
    <property type="entry name" value="Sulfhydryl_oxidase"/>
</dbReference>
<evidence type="ECO:0000256" key="8">
    <source>
        <dbReference type="ARBA" id="ARBA00023180"/>
    </source>
</evidence>
<dbReference type="PROSITE" id="PS51324">
    <property type="entry name" value="ERV_ALR"/>
    <property type="match status" value="1"/>
</dbReference>
<evidence type="ECO:0000313" key="14">
    <source>
        <dbReference type="EMBL" id="CAL8126047.1"/>
    </source>
</evidence>
<keyword evidence="10" id="KW-0472">Membrane</keyword>
<evidence type="ECO:0000256" key="5">
    <source>
        <dbReference type="ARBA" id="ARBA00022827"/>
    </source>
</evidence>
<feature type="domain" description="ERV/ALR sulfhydryl oxidase" evidence="12">
    <location>
        <begin position="432"/>
        <end position="532"/>
    </location>
</feature>